<evidence type="ECO:0000313" key="2">
    <source>
        <dbReference type="EMBL" id="VFT94761.1"/>
    </source>
</evidence>
<keyword evidence="3" id="KW-1185">Reference proteome</keyword>
<evidence type="ECO:0000313" key="1">
    <source>
        <dbReference type="EMBL" id="KAF0690575.1"/>
    </source>
</evidence>
<protein>
    <submittedName>
        <fullName evidence="2">Aste57867_18022 protein</fullName>
    </submittedName>
</protein>
<accession>A0A485L9M6</accession>
<gene>
    <name evidence="2" type="primary">Aste57867_18022</name>
    <name evidence="1" type="ORF">As57867_017960</name>
    <name evidence="2" type="ORF">ASTE57867_18022</name>
</gene>
<reference evidence="2 3" key="1">
    <citation type="submission" date="2019-03" db="EMBL/GenBank/DDBJ databases">
        <authorList>
            <person name="Gaulin E."/>
            <person name="Dumas B."/>
        </authorList>
    </citation>
    <scope>NUCLEOTIDE SEQUENCE [LARGE SCALE GENOMIC DNA]</scope>
    <source>
        <strain evidence="2">CBS 568.67</strain>
    </source>
</reference>
<sequence>MVDRRVRREKYNAYMVEYRKKTQENVKALKETLLQLDAIYQPLMNAKNARIHAILPWNEVARAMTDDSALSISQKQALVSQLREHHETLQELHAWVHRITRPLNALQSTWRDMTLPAHPQTRVLAMEWIAKRMFLQREAMFHAHGFPPWNAPPQDDIWCDMDISFVENAVLYVARRHHVEDISLEAMRDKVRRNPLGQLLVGNTTKHINTLVESSDNSSLHVTMCPNGDSVRVLCAEMTHGRDHVTFVMQEIVDDETSCDVARRRQNRTVWFDHYRMPDGRTRHQILVMFSHSFIRRDEPLNLVEEATCRGFTMDAMTCVDEEETFRRGMLALNYNNIRMLDEGLFQRLSA</sequence>
<dbReference type="EMBL" id="CAADRA010006392">
    <property type="protein sequence ID" value="VFT94761.1"/>
    <property type="molecule type" value="Genomic_DNA"/>
</dbReference>
<dbReference type="Proteomes" id="UP000332933">
    <property type="component" value="Unassembled WGS sequence"/>
</dbReference>
<dbReference type="AlphaFoldDB" id="A0A485L9M6"/>
<proteinExistence type="predicted"/>
<organism evidence="2 3">
    <name type="scientific">Aphanomyces stellatus</name>
    <dbReference type="NCBI Taxonomy" id="120398"/>
    <lineage>
        <taxon>Eukaryota</taxon>
        <taxon>Sar</taxon>
        <taxon>Stramenopiles</taxon>
        <taxon>Oomycota</taxon>
        <taxon>Saprolegniomycetes</taxon>
        <taxon>Saprolegniales</taxon>
        <taxon>Verrucalvaceae</taxon>
        <taxon>Aphanomyces</taxon>
    </lineage>
</organism>
<reference evidence="1" key="2">
    <citation type="submission" date="2019-06" db="EMBL/GenBank/DDBJ databases">
        <title>Genomics analysis of Aphanomyces spp. identifies a new class of oomycete effector associated with host adaptation.</title>
        <authorList>
            <person name="Gaulin E."/>
        </authorList>
    </citation>
    <scope>NUCLEOTIDE SEQUENCE</scope>
    <source>
        <strain evidence="1">CBS 578.67</strain>
    </source>
</reference>
<evidence type="ECO:0000313" key="3">
    <source>
        <dbReference type="Proteomes" id="UP000332933"/>
    </source>
</evidence>
<dbReference type="EMBL" id="VJMH01006371">
    <property type="protein sequence ID" value="KAF0690575.1"/>
    <property type="molecule type" value="Genomic_DNA"/>
</dbReference>
<name>A0A485L9M6_9STRA</name>